<dbReference type="Pfam" id="PF13508">
    <property type="entry name" value="Acetyltransf_7"/>
    <property type="match status" value="1"/>
</dbReference>
<evidence type="ECO:0000313" key="4">
    <source>
        <dbReference type="EMBL" id="AKC95752.1"/>
    </source>
</evidence>
<keyword evidence="5" id="KW-1185">Reference proteome</keyword>
<organism evidence="4 5">
    <name type="scientific">Sneathia vaginalis</name>
    <dbReference type="NCBI Taxonomy" id="187101"/>
    <lineage>
        <taxon>Bacteria</taxon>
        <taxon>Fusobacteriati</taxon>
        <taxon>Fusobacteriota</taxon>
        <taxon>Fusobacteriia</taxon>
        <taxon>Fusobacteriales</taxon>
        <taxon>Leptotrichiaceae</taxon>
        <taxon>Sneathia</taxon>
    </lineage>
</organism>
<dbReference type="KEGG" id="sns:VC03_04500"/>
<feature type="domain" description="N-acetyltransferase" evidence="3">
    <location>
        <begin position="1"/>
        <end position="118"/>
    </location>
</feature>
<dbReference type="SUPFAM" id="SSF55729">
    <property type="entry name" value="Acyl-CoA N-acyltransferases (Nat)"/>
    <property type="match status" value="1"/>
</dbReference>
<proteinExistence type="predicted"/>
<dbReference type="RefSeq" id="WP_046328857.1">
    <property type="nucleotide sequence ID" value="NZ_CP011280.1"/>
</dbReference>
<dbReference type="GO" id="GO:0016747">
    <property type="term" value="F:acyltransferase activity, transferring groups other than amino-acyl groups"/>
    <property type="evidence" value="ECO:0007669"/>
    <property type="project" value="InterPro"/>
</dbReference>
<evidence type="ECO:0000259" key="3">
    <source>
        <dbReference type="PROSITE" id="PS51186"/>
    </source>
</evidence>
<dbReference type="EMBL" id="CP011280">
    <property type="protein sequence ID" value="AKC95752.1"/>
    <property type="molecule type" value="Genomic_DNA"/>
</dbReference>
<dbReference type="Proteomes" id="UP000033103">
    <property type="component" value="Chromosome"/>
</dbReference>
<dbReference type="PANTHER" id="PTHR43420">
    <property type="entry name" value="ACETYLTRANSFERASE"/>
    <property type="match status" value="1"/>
</dbReference>
<dbReference type="CDD" id="cd04301">
    <property type="entry name" value="NAT_SF"/>
    <property type="match status" value="1"/>
</dbReference>
<dbReference type="InterPro" id="IPR050680">
    <property type="entry name" value="YpeA/RimI_acetyltransf"/>
</dbReference>
<dbReference type="InterPro" id="IPR016181">
    <property type="entry name" value="Acyl_CoA_acyltransferase"/>
</dbReference>
<dbReference type="AlphaFoldDB" id="A0A0E3ZAL4"/>
<evidence type="ECO:0000256" key="2">
    <source>
        <dbReference type="ARBA" id="ARBA00023315"/>
    </source>
</evidence>
<dbReference type="PANTHER" id="PTHR43420:SF44">
    <property type="entry name" value="ACETYLTRANSFERASE YPEA"/>
    <property type="match status" value="1"/>
</dbReference>
<sequence>MNFKSIAKIHNESFSKKYDEKFFESLGYITYLLDNRAYLILIDSIDVYEIFEIAVEKKYRGKGLAKKLLNMLPDTKPIMLEVNIKNLPAISLYKKMGFKQISLRKNYYNTDDAIIMRR</sequence>
<dbReference type="PROSITE" id="PS51186">
    <property type="entry name" value="GNAT"/>
    <property type="match status" value="1"/>
</dbReference>
<name>A0A0E3ZAL4_9FUSO</name>
<reference evidence="4 5" key="1">
    <citation type="journal article" date="2012" name="BMC Genomics">
        <title>Genomic sequence analysis and characterization of Sneathia amnii sp. nov.</title>
        <authorList>
            <consortium name="Vaginal Microbiome Consortium (additional members)"/>
            <person name="Harwich M.D.Jr."/>
            <person name="Serrano M.G."/>
            <person name="Fettweis J.M."/>
            <person name="Alves J.M."/>
            <person name="Reimers M.A."/>
            <person name="Buck G.A."/>
            <person name="Jefferson K.K."/>
        </authorList>
    </citation>
    <scope>NUCLEOTIDE SEQUENCE [LARGE SCALE GENOMIC DNA]</scope>
    <source>
        <strain evidence="4 5">SN35</strain>
    </source>
</reference>
<protein>
    <recommendedName>
        <fullName evidence="3">N-acetyltransferase domain-containing protein</fullName>
    </recommendedName>
</protein>
<accession>A0A0E3ZAL4</accession>
<evidence type="ECO:0000313" key="5">
    <source>
        <dbReference type="Proteomes" id="UP000033103"/>
    </source>
</evidence>
<dbReference type="STRING" id="187101.VC03_04500"/>
<dbReference type="PATRIC" id="fig|1069640.6.peg.889"/>
<dbReference type="InterPro" id="IPR000182">
    <property type="entry name" value="GNAT_dom"/>
</dbReference>
<evidence type="ECO:0000256" key="1">
    <source>
        <dbReference type="ARBA" id="ARBA00022679"/>
    </source>
</evidence>
<dbReference type="HOGENOM" id="CLU_013985_23_0_0"/>
<dbReference type="OrthoDB" id="9794566at2"/>
<gene>
    <name evidence="4" type="ORF">VC03_04500</name>
</gene>
<dbReference type="Gene3D" id="3.40.630.30">
    <property type="match status" value="1"/>
</dbReference>
<keyword evidence="1" id="KW-0808">Transferase</keyword>
<keyword evidence="2" id="KW-0012">Acyltransferase</keyword>